<feature type="domain" description="Cyclic nucleotide-binding" evidence="20">
    <location>
        <begin position="168"/>
        <end position="236"/>
    </location>
</feature>
<comment type="function">
    <text evidence="14">Phospholipase B that deacylates intracellular phosphatidylcholine (PtdCho), generating glycerophosphocholine (GroPtdCho). This deacylation occurs at both sn-2 and sn-1 positions of PtdCho. Its specific chemical modification by certain organophosphorus (OP) compounds leads to distal axonopathy. Plays a role in the signaling mechanism between neurons and glia that regulates glia wrapping during development of the adult brain. Essential for membrane lipid homeostasis and cell survival in both neurons and glia of the adult brain.</text>
</comment>
<dbReference type="FunFam" id="2.60.120.10:FF:000012">
    <property type="entry name" value="neuropathy target esterase isoform X2"/>
    <property type="match status" value="1"/>
</dbReference>
<dbReference type="PANTHER" id="PTHR14226">
    <property type="entry name" value="NEUROPATHY TARGET ESTERASE/SWISS CHEESE D.MELANOGASTER"/>
    <property type="match status" value="1"/>
</dbReference>
<dbReference type="SMART" id="SM00100">
    <property type="entry name" value="cNMP"/>
    <property type="match status" value="2"/>
</dbReference>
<feature type="region of interest" description="Disordered" evidence="18">
    <location>
        <begin position="326"/>
        <end position="362"/>
    </location>
</feature>
<evidence type="ECO:0000256" key="4">
    <source>
        <dbReference type="ARBA" id="ARBA00013274"/>
    </source>
</evidence>
<evidence type="ECO:0000256" key="11">
    <source>
        <dbReference type="ARBA" id="ARBA00022989"/>
    </source>
</evidence>
<evidence type="ECO:0000256" key="19">
    <source>
        <dbReference type="SAM" id="Phobius"/>
    </source>
</evidence>
<evidence type="ECO:0000313" key="22">
    <source>
        <dbReference type="EMBL" id="LAC19979.1"/>
    </source>
</evidence>
<dbReference type="PROSITE" id="PS51635">
    <property type="entry name" value="PNPLA"/>
    <property type="match status" value="1"/>
</dbReference>
<feature type="domain" description="Cyclic nucleotide-binding" evidence="20">
    <location>
        <begin position="496"/>
        <end position="547"/>
    </location>
</feature>
<feature type="domain" description="Cyclic nucleotide-binding" evidence="20">
    <location>
        <begin position="580"/>
        <end position="680"/>
    </location>
</feature>
<evidence type="ECO:0000256" key="8">
    <source>
        <dbReference type="ARBA" id="ARBA00022801"/>
    </source>
</evidence>
<keyword evidence="13 19" id="KW-0472">Membrane</keyword>
<evidence type="ECO:0000256" key="15">
    <source>
        <dbReference type="ARBA" id="ARBA00030862"/>
    </source>
</evidence>
<dbReference type="FunFam" id="2.60.120.10:FF:000010">
    <property type="entry name" value="neuropathy target esterase isoform X1"/>
    <property type="match status" value="1"/>
</dbReference>
<feature type="region of interest" description="Disordered" evidence="18">
    <location>
        <begin position="1238"/>
        <end position="1265"/>
    </location>
</feature>
<dbReference type="Gene3D" id="3.40.1090.10">
    <property type="entry name" value="Cytosolic phospholipase A2 catalytic domain"/>
    <property type="match status" value="2"/>
</dbReference>
<evidence type="ECO:0000259" key="20">
    <source>
        <dbReference type="PROSITE" id="PS50042"/>
    </source>
</evidence>
<sequence length="1338" mass="149557">MEYLYLFNDYLFGCMGSFKNVFEYYVAEYPVAFPLTIVAVVALLVLVFCRLRQSSPEQIRAEIKREIRNKVADVKDFVGVGTRPRFRKRDKIYFYGRKMLRKVKANIPGHDGGRARRLARRLLLGKADRDLQLLQVVEPPPEYLQEDVKFRQSHLPHEFVYMLRNIRLFSHFDTPMFLELCKSLQTVSLKRGQALFSIGDSDEFVYMVQSGRVVVTVQEADGNTRTLKEAVPGETVLSLLSFCDVLTGQKQPYKTVAAYAAEDSLVMKFPVEAVQNIFQQHPDMFVRVVQIVMARLMRVTFTALHHYLGLSSELINRVPRRIGHATLSSPSKIRSESMNSTGSGEDKDCSAGGADDTGTKAGGGRRIVLVDPRHDDADHFINIAISKFQSVLQLPSDEMLKGQVEVRDLEAGDFIMKQDSMQNIALVYVLTGSLQLSQHPPEGITNNRTCGGLASAAANKTKKTNADAGSSGSSSSNSTPRRQQRQHSSSSIGGADEPKEVHMFTAQPGDLVGGLAVLSGDPSFFTVRASHQSRVATISKATFYSILQSHPKVALHVASTVIMRMSPFVRQIDFALDWEYLEAGRALYRQGERTNATYIVLSGRLRSVITHSCGRKEVVSEYGKGELVGIVELLTDSERSTTVMAVRDSELARLPEGLFEVIKHKHPIVMARLIKLLGHRIIGSWQSTVSREPLNLSLRQSSSNSSYSTVAILPCSEDVPITQFTLELYHSLHAIGTTARLTSDYIVRSLGTSIWEAGNEHQLISWLGHVEDQHNITLYQCDASLTVWTQRCIRQADVILTVGLATANHGMGKLEHHVELVARRTQKVLVLLHRQDGPPPKGTVHWLNARSYCTAHHHIRAPHRMFHARNSHSKILEYYKTKVLMAPANVHSDFSRLARALTGTSVGLVLGGGGARGAAHIGMIKALQEAGVPIDVVAGVSIGALFGALYCLENDLASATQKARQWSMKMSSKWRLLLELTYPIVSMFSGAGFNMLLREVLGETNIEDLWLPYFTLTTDITDSTARIHTHGSAWRYVRASMSLSGYMPPLCDPTDGHLLLDGGYVNNLPADVLRQKFNVGSILAVDVGSTFDSDFTNYGDQLSGFDLLFRRTFPFKYFYRSEMKVPNLYDIQTRLSYVTCTRQLQELKASDYCEYIRPPIDKFQTLQFNLFDEVKEVGYQHGRSYFSGMSKSGRKVVDIYRLRRSSVSEQSAVTCLNPASVGYTDLAQVVCNAKKNGMGSVYDSSTEDDYEELQEGYNSEPNTNTRFYRQTHVELSSVRYRRTGSLSDNEFLDLVNGDPALDDDDDDDDNDRGEEKLENGGVENKQHGDEKHQENTDR</sequence>
<evidence type="ECO:0000256" key="16">
    <source>
        <dbReference type="ARBA" id="ARBA00049531"/>
    </source>
</evidence>
<dbReference type="InterPro" id="IPR002641">
    <property type="entry name" value="PNPLA_dom"/>
</dbReference>
<dbReference type="SUPFAM" id="SSF52151">
    <property type="entry name" value="FabD/lysophospholipase-like"/>
    <property type="match status" value="1"/>
</dbReference>
<feature type="domain" description="PNPLA" evidence="21">
    <location>
        <begin position="908"/>
        <end position="1074"/>
    </location>
</feature>
<feature type="compositionally biased region" description="Basic and acidic residues" evidence="18">
    <location>
        <begin position="1313"/>
        <end position="1338"/>
    </location>
</feature>
<dbReference type="InterPro" id="IPR050301">
    <property type="entry name" value="NTE"/>
</dbReference>
<dbReference type="EMBL" id="IACT01000578">
    <property type="protein sequence ID" value="LAC19979.1"/>
    <property type="molecule type" value="mRNA"/>
</dbReference>
<organism evidence="22">
    <name type="scientific">Hirondellea gigas</name>
    <dbReference type="NCBI Taxonomy" id="1518452"/>
    <lineage>
        <taxon>Eukaryota</taxon>
        <taxon>Metazoa</taxon>
        <taxon>Ecdysozoa</taxon>
        <taxon>Arthropoda</taxon>
        <taxon>Crustacea</taxon>
        <taxon>Multicrustacea</taxon>
        <taxon>Malacostraca</taxon>
        <taxon>Eumalacostraca</taxon>
        <taxon>Peracarida</taxon>
        <taxon>Amphipoda</taxon>
        <taxon>Amphilochidea</taxon>
        <taxon>Lysianassida</taxon>
        <taxon>Lysianassidira</taxon>
        <taxon>Lysianassoidea</taxon>
        <taxon>Lysianassidae</taxon>
        <taxon>Hirondellea</taxon>
    </lineage>
</organism>
<protein>
    <recommendedName>
        <fullName evidence="5">Neuropathy target esterase sws</fullName>
        <ecNumber evidence="4">3.1.1.5</ecNumber>
    </recommendedName>
    <alternativeName>
        <fullName evidence="15">Swiss cheese</fullName>
    </alternativeName>
</protein>
<feature type="short sequence motif" description="DGA/G" evidence="17">
    <location>
        <begin position="1061"/>
        <end position="1063"/>
    </location>
</feature>
<dbReference type="PROSITE" id="PS01237">
    <property type="entry name" value="UPF0028"/>
    <property type="match status" value="1"/>
</dbReference>
<keyword evidence="12 17" id="KW-0443">Lipid metabolism</keyword>
<feature type="compositionally biased region" description="Acidic residues" evidence="18">
    <location>
        <begin position="1245"/>
        <end position="1254"/>
    </location>
</feature>
<dbReference type="CDD" id="cd00038">
    <property type="entry name" value="CAP_ED"/>
    <property type="match status" value="3"/>
</dbReference>
<dbReference type="EC" id="3.1.1.5" evidence="4"/>
<evidence type="ECO:0000256" key="2">
    <source>
        <dbReference type="ARBA" id="ARBA00006636"/>
    </source>
</evidence>
<feature type="compositionally biased region" description="Low complexity" evidence="18">
    <location>
        <begin position="466"/>
        <end position="478"/>
    </location>
</feature>
<dbReference type="InterPro" id="IPR018490">
    <property type="entry name" value="cNMP-bd_dom_sf"/>
</dbReference>
<evidence type="ECO:0000256" key="7">
    <source>
        <dbReference type="ARBA" id="ARBA00022692"/>
    </source>
</evidence>
<evidence type="ECO:0000256" key="5">
    <source>
        <dbReference type="ARBA" id="ARBA00019369"/>
    </source>
</evidence>
<dbReference type="GO" id="GO:0005789">
    <property type="term" value="C:endoplasmic reticulum membrane"/>
    <property type="evidence" value="ECO:0007669"/>
    <property type="project" value="UniProtKB-SubCell"/>
</dbReference>
<evidence type="ECO:0000256" key="18">
    <source>
        <dbReference type="SAM" id="MobiDB-lite"/>
    </source>
</evidence>
<keyword evidence="7 19" id="KW-0812">Transmembrane</keyword>
<evidence type="ECO:0000256" key="3">
    <source>
        <dbReference type="ARBA" id="ARBA00011476"/>
    </source>
</evidence>
<feature type="compositionally biased region" description="Polar residues" evidence="18">
    <location>
        <begin position="326"/>
        <end position="343"/>
    </location>
</feature>
<dbReference type="Pfam" id="PF01734">
    <property type="entry name" value="Patatin"/>
    <property type="match status" value="1"/>
</dbReference>
<comment type="catalytic activity">
    <reaction evidence="16">
        <text>a 1-acyl-sn-glycero-3-phosphocholine + H2O = sn-glycerol 3-phosphocholine + a fatty acid + H(+)</text>
        <dbReference type="Rhea" id="RHEA:15177"/>
        <dbReference type="ChEBI" id="CHEBI:15377"/>
        <dbReference type="ChEBI" id="CHEBI:15378"/>
        <dbReference type="ChEBI" id="CHEBI:16870"/>
        <dbReference type="ChEBI" id="CHEBI:28868"/>
        <dbReference type="ChEBI" id="CHEBI:58168"/>
        <dbReference type="EC" id="3.1.1.5"/>
    </reaction>
</comment>
<comment type="subcellular location">
    <subcellularLocation>
        <location evidence="1">Endoplasmic reticulum membrane</location>
        <topology evidence="1">Single-pass type I membrane protein</topology>
    </subcellularLocation>
</comment>
<comment type="similarity">
    <text evidence="2">Belongs to the NTE family.</text>
</comment>
<evidence type="ECO:0000256" key="13">
    <source>
        <dbReference type="ARBA" id="ARBA00023136"/>
    </source>
</evidence>
<keyword evidence="10 17" id="KW-0442">Lipid degradation</keyword>
<dbReference type="InterPro" id="IPR016035">
    <property type="entry name" value="Acyl_Trfase/lysoPLipase"/>
</dbReference>
<dbReference type="InterPro" id="IPR056556">
    <property type="entry name" value="NTE1_P-loop_dom"/>
</dbReference>
<evidence type="ECO:0000256" key="9">
    <source>
        <dbReference type="ARBA" id="ARBA00022824"/>
    </source>
</evidence>
<evidence type="ECO:0000256" key="10">
    <source>
        <dbReference type="ARBA" id="ARBA00022963"/>
    </source>
</evidence>
<reference evidence="22" key="1">
    <citation type="submission" date="2017-11" db="EMBL/GenBank/DDBJ databases">
        <title>The sensing device of the deep-sea amphipod.</title>
        <authorList>
            <person name="Kobayashi H."/>
            <person name="Nagahama T."/>
            <person name="Arai W."/>
            <person name="Sasagawa Y."/>
            <person name="Umeda M."/>
            <person name="Hayashi T."/>
            <person name="Nikaido I."/>
            <person name="Watanabe H."/>
            <person name="Oguri K."/>
            <person name="Kitazato H."/>
            <person name="Fujioka K."/>
            <person name="Kido Y."/>
            <person name="Takami H."/>
        </authorList>
    </citation>
    <scope>NUCLEOTIDE SEQUENCE</scope>
    <source>
        <tissue evidence="22">Whole body</tissue>
    </source>
</reference>
<dbReference type="Pfam" id="PF24179">
    <property type="entry name" value="NTE_Ploop"/>
    <property type="match status" value="1"/>
</dbReference>
<dbReference type="Gene3D" id="2.60.120.10">
    <property type="entry name" value="Jelly Rolls"/>
    <property type="match status" value="3"/>
</dbReference>
<feature type="active site" description="Nucleophile" evidence="17">
    <location>
        <position position="941"/>
    </location>
</feature>
<proteinExistence type="evidence at transcript level"/>
<dbReference type="GO" id="GO:0004622">
    <property type="term" value="F:phosphatidylcholine lysophospholipase activity"/>
    <property type="evidence" value="ECO:0007669"/>
    <property type="project" value="UniProtKB-EC"/>
</dbReference>
<feature type="region of interest" description="Disordered" evidence="18">
    <location>
        <begin position="458"/>
        <end position="498"/>
    </location>
</feature>
<dbReference type="InterPro" id="IPR014710">
    <property type="entry name" value="RmlC-like_jellyroll"/>
</dbReference>
<dbReference type="PANTHER" id="PTHR14226:SF29">
    <property type="entry name" value="NEUROPATHY TARGET ESTERASE SWS"/>
    <property type="match status" value="1"/>
</dbReference>
<name>A0A6A7FP55_9CRUS</name>
<comment type="subunit">
    <text evidence="3">Interacts with Pka-C3; interaction inhibits the catalytic function of Pka-C3 and the esterase activity of sws.</text>
</comment>
<feature type="active site" description="Proton acceptor" evidence="17">
    <location>
        <position position="1061"/>
    </location>
</feature>
<feature type="short sequence motif" description="GXSXG" evidence="17">
    <location>
        <begin position="939"/>
        <end position="943"/>
    </location>
</feature>
<evidence type="ECO:0000259" key="21">
    <source>
        <dbReference type="PROSITE" id="PS51635"/>
    </source>
</evidence>
<keyword evidence="11 19" id="KW-1133">Transmembrane helix</keyword>
<evidence type="ECO:0000256" key="14">
    <source>
        <dbReference type="ARBA" id="ARBA00025020"/>
    </source>
</evidence>
<keyword evidence="6" id="KW-0597">Phosphoprotein</keyword>
<dbReference type="Pfam" id="PF00027">
    <property type="entry name" value="cNMP_binding"/>
    <property type="match status" value="2"/>
</dbReference>
<feature type="short sequence motif" description="GXGXXG" evidence="17">
    <location>
        <begin position="912"/>
        <end position="917"/>
    </location>
</feature>
<dbReference type="InterPro" id="IPR001423">
    <property type="entry name" value="LysoPLipase_patatin_CS"/>
</dbReference>
<feature type="compositionally biased region" description="Polar residues" evidence="18">
    <location>
        <begin position="1256"/>
        <end position="1265"/>
    </location>
</feature>
<keyword evidence="9" id="KW-0256">Endoplasmic reticulum</keyword>
<dbReference type="InterPro" id="IPR000595">
    <property type="entry name" value="cNMP-bd_dom"/>
</dbReference>
<evidence type="ECO:0000256" key="12">
    <source>
        <dbReference type="ARBA" id="ARBA00023098"/>
    </source>
</evidence>
<feature type="transmembrane region" description="Helical" evidence="19">
    <location>
        <begin position="31"/>
        <end position="51"/>
    </location>
</feature>
<evidence type="ECO:0000256" key="1">
    <source>
        <dbReference type="ARBA" id="ARBA00004115"/>
    </source>
</evidence>
<evidence type="ECO:0000256" key="17">
    <source>
        <dbReference type="PROSITE-ProRule" id="PRU01161"/>
    </source>
</evidence>
<feature type="compositionally biased region" description="Acidic residues" evidence="18">
    <location>
        <begin position="1300"/>
        <end position="1312"/>
    </location>
</feature>
<accession>A0A6A7FP55</accession>
<keyword evidence="8 17" id="KW-0378">Hydrolase</keyword>
<dbReference type="PROSITE" id="PS50042">
    <property type="entry name" value="CNMP_BINDING_3"/>
    <property type="match status" value="3"/>
</dbReference>
<feature type="region of interest" description="Disordered" evidence="18">
    <location>
        <begin position="1291"/>
        <end position="1338"/>
    </location>
</feature>
<dbReference type="GO" id="GO:0016042">
    <property type="term" value="P:lipid catabolic process"/>
    <property type="evidence" value="ECO:0007669"/>
    <property type="project" value="UniProtKB-UniRule"/>
</dbReference>
<evidence type="ECO:0000256" key="6">
    <source>
        <dbReference type="ARBA" id="ARBA00022553"/>
    </source>
</evidence>
<dbReference type="GO" id="GO:0046470">
    <property type="term" value="P:phosphatidylcholine metabolic process"/>
    <property type="evidence" value="ECO:0007669"/>
    <property type="project" value="InterPro"/>
</dbReference>
<dbReference type="SUPFAM" id="SSF51206">
    <property type="entry name" value="cAMP-binding domain-like"/>
    <property type="match status" value="3"/>
</dbReference>